<comment type="caution">
    <text evidence="2">The sequence shown here is derived from an EMBL/GenBank/DDBJ whole genome shotgun (WGS) entry which is preliminary data.</text>
</comment>
<dbReference type="AlphaFoldDB" id="A0A7X2SRS9"/>
<organism evidence="2 3">
    <name type="scientific">Ligilactobacillus salivarius</name>
    <dbReference type="NCBI Taxonomy" id="1624"/>
    <lineage>
        <taxon>Bacteria</taxon>
        <taxon>Bacillati</taxon>
        <taxon>Bacillota</taxon>
        <taxon>Bacilli</taxon>
        <taxon>Lactobacillales</taxon>
        <taxon>Lactobacillaceae</taxon>
        <taxon>Ligilactobacillus</taxon>
    </lineage>
</organism>
<feature type="transmembrane region" description="Helical" evidence="1">
    <location>
        <begin position="6"/>
        <end position="26"/>
    </location>
</feature>
<keyword evidence="1" id="KW-0472">Membrane</keyword>
<proteinExistence type="predicted"/>
<name>A0A7X2SRS9_9LACO</name>
<keyword evidence="1" id="KW-0812">Transmembrane</keyword>
<feature type="non-terminal residue" evidence="2">
    <location>
        <position position="29"/>
    </location>
</feature>
<evidence type="ECO:0000313" key="2">
    <source>
        <dbReference type="EMBL" id="MSE07826.1"/>
    </source>
</evidence>
<evidence type="ECO:0000256" key="1">
    <source>
        <dbReference type="SAM" id="Phobius"/>
    </source>
</evidence>
<dbReference type="EMBL" id="WKKX01000096">
    <property type="protein sequence ID" value="MSE07826.1"/>
    <property type="molecule type" value="Genomic_DNA"/>
</dbReference>
<protein>
    <submittedName>
        <fullName evidence="2">Amino acid ABC transporter substrate-binding protein</fullName>
    </submittedName>
</protein>
<keyword evidence="1" id="KW-1133">Transmembrane helix</keyword>
<reference evidence="2 3" key="1">
    <citation type="submission" date="2019-11" db="EMBL/GenBank/DDBJ databases">
        <title>Draft Genome Sequence of Plant Growth-Promoting Rhizosphere-Associated Bacteria.</title>
        <authorList>
            <person name="Vasilyev I.Y."/>
            <person name="Radchenko V."/>
            <person name="Ilnitskaya E.V."/>
        </authorList>
    </citation>
    <scope>NUCLEOTIDE SEQUENCE [LARGE SCALE GENOMIC DNA]</scope>
    <source>
        <strain evidence="2 3">VRA_01-1sq_f</strain>
    </source>
</reference>
<dbReference type="Proteomes" id="UP000467635">
    <property type="component" value="Unassembled WGS sequence"/>
</dbReference>
<evidence type="ECO:0000313" key="3">
    <source>
        <dbReference type="Proteomes" id="UP000467635"/>
    </source>
</evidence>
<sequence length="29" mass="2980">MKYGKLIKSVAAFVGVASLGLAFNVARPA</sequence>
<gene>
    <name evidence="2" type="ORF">GKC33_03585</name>
</gene>
<accession>A0A7X2SRS9</accession>